<dbReference type="InterPro" id="IPR003374">
    <property type="entry name" value="ApbE-like_sf"/>
</dbReference>
<name>A0A7K1U9H4_9BACT</name>
<evidence type="ECO:0000256" key="4">
    <source>
        <dbReference type="ARBA" id="ARBA00022679"/>
    </source>
</evidence>
<dbReference type="GO" id="GO:0046872">
    <property type="term" value="F:metal ion binding"/>
    <property type="evidence" value="ECO:0007669"/>
    <property type="project" value="UniProtKB-UniRule"/>
</dbReference>
<dbReference type="EMBL" id="WRXN01000011">
    <property type="protein sequence ID" value="MVT11009.1"/>
    <property type="molecule type" value="Genomic_DNA"/>
</dbReference>
<evidence type="ECO:0000256" key="5">
    <source>
        <dbReference type="ARBA" id="ARBA00022723"/>
    </source>
</evidence>
<dbReference type="SUPFAM" id="SSF143631">
    <property type="entry name" value="ApbE-like"/>
    <property type="match status" value="1"/>
</dbReference>
<dbReference type="GO" id="GO:0016740">
    <property type="term" value="F:transferase activity"/>
    <property type="evidence" value="ECO:0007669"/>
    <property type="project" value="UniProtKB-UniRule"/>
</dbReference>
<evidence type="ECO:0000256" key="6">
    <source>
        <dbReference type="ARBA" id="ARBA00022827"/>
    </source>
</evidence>
<comment type="similarity">
    <text evidence="10">Belongs to the ApbE family.</text>
</comment>
<comment type="catalytic activity">
    <reaction evidence="9 10">
        <text>L-threonyl-[protein] + FAD = FMN-L-threonyl-[protein] + AMP + H(+)</text>
        <dbReference type="Rhea" id="RHEA:36847"/>
        <dbReference type="Rhea" id="RHEA-COMP:11060"/>
        <dbReference type="Rhea" id="RHEA-COMP:11061"/>
        <dbReference type="ChEBI" id="CHEBI:15378"/>
        <dbReference type="ChEBI" id="CHEBI:30013"/>
        <dbReference type="ChEBI" id="CHEBI:57692"/>
        <dbReference type="ChEBI" id="CHEBI:74257"/>
        <dbReference type="ChEBI" id="CHEBI:456215"/>
        <dbReference type="EC" id="2.7.1.180"/>
    </reaction>
</comment>
<keyword evidence="13" id="KW-1185">Reference proteome</keyword>
<dbReference type="InterPro" id="IPR024932">
    <property type="entry name" value="ApbE"/>
</dbReference>
<sequence>MESRKLQTRLMGSDFELIATGDNDAEITERLEQGVSEIQRIEAMLSVFNEQSVTSKLNARAGNLPVEVPAEVYELVKRCQHISNMSQGAFDISSGTLKQLFNFKYDHLAWPDQEAVDTALKNTGYRHILLQDNNHIRLEQPGMQIGFGAVGKGYAADRVKALWIAGGAKSGVINASGDLTAWGTQPDGSPWIVGIAHPDDTSRMLFWLPVKNASVATSGNYEQYVERDGIRYSHNIDPRTGWPVPFIKSVTVISRSAELSDALATAVTVMGVQAGIHFINQLPDAHCIVVDDKNNIFQSANIHINAKVD</sequence>
<evidence type="ECO:0000313" key="13">
    <source>
        <dbReference type="Proteomes" id="UP000461730"/>
    </source>
</evidence>
<feature type="binding site" evidence="11">
    <location>
        <position position="265"/>
    </location>
    <ligand>
        <name>Mg(2+)</name>
        <dbReference type="ChEBI" id="CHEBI:18420"/>
    </ligand>
</feature>
<comment type="caution">
    <text evidence="12">The sequence shown here is derived from an EMBL/GenBank/DDBJ whole genome shotgun (WGS) entry which is preliminary data.</text>
</comment>
<protein>
    <recommendedName>
        <fullName evidence="2 10">FAD:protein FMN transferase</fullName>
        <ecNumber evidence="1 10">2.7.1.180</ecNumber>
    </recommendedName>
    <alternativeName>
        <fullName evidence="8 10">Flavin transferase</fullName>
    </alternativeName>
</protein>
<dbReference type="EC" id="2.7.1.180" evidence="1 10"/>
<keyword evidence="6 10" id="KW-0274">FAD</keyword>
<dbReference type="Proteomes" id="UP000461730">
    <property type="component" value="Unassembled WGS sequence"/>
</dbReference>
<evidence type="ECO:0000256" key="3">
    <source>
        <dbReference type="ARBA" id="ARBA00022630"/>
    </source>
</evidence>
<evidence type="ECO:0000256" key="7">
    <source>
        <dbReference type="ARBA" id="ARBA00022842"/>
    </source>
</evidence>
<evidence type="ECO:0000256" key="11">
    <source>
        <dbReference type="PIRSR" id="PIRSR006268-2"/>
    </source>
</evidence>
<reference evidence="12 13" key="1">
    <citation type="submission" date="2019-12" db="EMBL/GenBank/DDBJ databases">
        <title>Chitinophaga sp. strain ysch24 (GDMCC 1.1355), whole genome shotgun sequence.</title>
        <authorList>
            <person name="Zhang X."/>
        </authorList>
    </citation>
    <scope>NUCLEOTIDE SEQUENCE [LARGE SCALE GENOMIC DNA]</scope>
    <source>
        <strain evidence="13">ysch24</strain>
    </source>
</reference>
<dbReference type="AlphaFoldDB" id="A0A7K1U9H4"/>
<dbReference type="Pfam" id="PF02424">
    <property type="entry name" value="ApbE"/>
    <property type="match status" value="1"/>
</dbReference>
<organism evidence="12 13">
    <name type="scientific">Chitinophaga tropicalis</name>
    <dbReference type="NCBI Taxonomy" id="2683588"/>
    <lineage>
        <taxon>Bacteria</taxon>
        <taxon>Pseudomonadati</taxon>
        <taxon>Bacteroidota</taxon>
        <taxon>Chitinophagia</taxon>
        <taxon>Chitinophagales</taxon>
        <taxon>Chitinophagaceae</taxon>
        <taxon>Chitinophaga</taxon>
    </lineage>
</organism>
<accession>A0A7K1U9H4</accession>
<dbReference type="PIRSF" id="PIRSF006268">
    <property type="entry name" value="ApbE"/>
    <property type="match status" value="1"/>
</dbReference>
<evidence type="ECO:0000256" key="2">
    <source>
        <dbReference type="ARBA" id="ARBA00016337"/>
    </source>
</evidence>
<evidence type="ECO:0000256" key="9">
    <source>
        <dbReference type="ARBA" id="ARBA00048540"/>
    </source>
</evidence>
<comment type="cofactor">
    <cofactor evidence="11">
        <name>Mg(2+)</name>
        <dbReference type="ChEBI" id="CHEBI:18420"/>
    </cofactor>
    <cofactor evidence="11">
        <name>Mn(2+)</name>
        <dbReference type="ChEBI" id="CHEBI:29035"/>
    </cofactor>
    <text evidence="11">Magnesium. Can also use manganese.</text>
</comment>
<dbReference type="PANTHER" id="PTHR30040:SF2">
    <property type="entry name" value="FAD:PROTEIN FMN TRANSFERASE"/>
    <property type="match status" value="1"/>
</dbReference>
<feature type="binding site" evidence="11">
    <location>
        <position position="149"/>
    </location>
    <ligand>
        <name>Mg(2+)</name>
        <dbReference type="ChEBI" id="CHEBI:18420"/>
    </ligand>
</feature>
<evidence type="ECO:0000256" key="10">
    <source>
        <dbReference type="PIRNR" id="PIRNR006268"/>
    </source>
</evidence>
<keyword evidence="5 10" id="KW-0479">Metal-binding</keyword>
<dbReference type="PANTHER" id="PTHR30040">
    <property type="entry name" value="THIAMINE BIOSYNTHESIS LIPOPROTEIN APBE"/>
    <property type="match status" value="1"/>
</dbReference>
<dbReference type="Gene3D" id="3.10.520.10">
    <property type="entry name" value="ApbE-like domains"/>
    <property type="match status" value="1"/>
</dbReference>
<evidence type="ECO:0000256" key="1">
    <source>
        <dbReference type="ARBA" id="ARBA00011955"/>
    </source>
</evidence>
<keyword evidence="4 10" id="KW-0808">Transferase</keyword>
<gene>
    <name evidence="12" type="ORF">GO493_22265</name>
</gene>
<dbReference type="RefSeq" id="WP_157308435.1">
    <property type="nucleotide sequence ID" value="NZ_WRXN01000011.1"/>
</dbReference>
<evidence type="ECO:0000256" key="8">
    <source>
        <dbReference type="ARBA" id="ARBA00031306"/>
    </source>
</evidence>
<feature type="binding site" evidence="11">
    <location>
        <position position="261"/>
    </location>
    <ligand>
        <name>Mg(2+)</name>
        <dbReference type="ChEBI" id="CHEBI:18420"/>
    </ligand>
</feature>
<evidence type="ECO:0000313" key="12">
    <source>
        <dbReference type="EMBL" id="MVT11009.1"/>
    </source>
</evidence>
<keyword evidence="3 10" id="KW-0285">Flavoprotein</keyword>
<proteinExistence type="inferred from homology"/>
<keyword evidence="7 10" id="KW-0460">Magnesium</keyword>